<reference evidence="1" key="2">
    <citation type="journal article" date="2018" name="Sci. Data">
        <title>The draft genome sequence of cork oak.</title>
        <authorList>
            <person name="Ramos A.M."/>
            <person name="Usie A."/>
            <person name="Barbosa P."/>
            <person name="Barros P.M."/>
            <person name="Capote T."/>
            <person name="Chaves I."/>
            <person name="Simoes F."/>
            <person name="Abreu I."/>
            <person name="Carrasquinho I."/>
            <person name="Faro C."/>
            <person name="Guimaraes J.B."/>
            <person name="Mendonca D."/>
            <person name="Nobrega F."/>
            <person name="Rodrigues L."/>
            <person name="Saibo N.J.M."/>
            <person name="Varela M.C."/>
            <person name="Egas C."/>
            <person name="Matos J."/>
            <person name="Miguel C.M."/>
            <person name="Oliveira M.M."/>
            <person name="Ricardo C.P."/>
            <person name="Goncalves S."/>
        </authorList>
    </citation>
    <scope>NUCLEOTIDE SEQUENCE [LARGE SCALE GENOMIC DNA]</scope>
    <source>
        <strain evidence="1">HL8</strain>
    </source>
</reference>
<gene>
    <name evidence="1" type="ORF">CFP56_042086</name>
</gene>
<dbReference type="AlphaFoldDB" id="A0AAW0MBJ5"/>
<reference evidence="1" key="1">
    <citation type="submission" date="2017-12" db="EMBL/GenBank/DDBJ databases">
        <authorList>
            <person name="Barbosa P."/>
            <person name="Usie A."/>
            <person name="Ramos A.M."/>
        </authorList>
    </citation>
    <scope>NUCLEOTIDE SEQUENCE</scope>
    <source>
        <strain evidence="1">HL8</strain>
        <tissue evidence="1">Leaves</tissue>
    </source>
</reference>
<dbReference type="EMBL" id="PKMF04000008">
    <property type="protein sequence ID" value="KAK7860232.1"/>
    <property type="molecule type" value="Genomic_DNA"/>
</dbReference>
<comment type="caution">
    <text evidence="1">The sequence shown here is derived from an EMBL/GenBank/DDBJ whole genome shotgun (WGS) entry which is preliminary data.</text>
</comment>
<proteinExistence type="predicted"/>
<sequence>MKFNLRARFNLGGVATALKSLRVIQRGLTVK</sequence>
<name>A0AAW0MBJ5_QUESU</name>
<organism evidence="1">
    <name type="scientific">Quercus suber</name>
    <name type="common">Cork oak</name>
    <dbReference type="NCBI Taxonomy" id="58331"/>
    <lineage>
        <taxon>Eukaryota</taxon>
        <taxon>Viridiplantae</taxon>
        <taxon>Streptophyta</taxon>
        <taxon>Embryophyta</taxon>
        <taxon>Tracheophyta</taxon>
        <taxon>Spermatophyta</taxon>
        <taxon>Magnoliopsida</taxon>
        <taxon>eudicotyledons</taxon>
        <taxon>Gunneridae</taxon>
        <taxon>Pentapetalae</taxon>
        <taxon>rosids</taxon>
        <taxon>fabids</taxon>
        <taxon>Fagales</taxon>
        <taxon>Fagaceae</taxon>
        <taxon>Quercus</taxon>
    </lineage>
</organism>
<accession>A0AAW0MBJ5</accession>
<evidence type="ECO:0000313" key="1">
    <source>
        <dbReference type="EMBL" id="KAK7860232.1"/>
    </source>
</evidence>
<reference evidence="1" key="3">
    <citation type="submission" date="2023-07" db="EMBL/GenBank/DDBJ databases">
        <title>An improved reference 1 genome and first organelle genomes of Quercus suber.</title>
        <authorList>
            <consortium name="Genosuber Consortium"/>
            <person name="Usie A."/>
            <person name="Serra O."/>
            <person name="Barros P."/>
        </authorList>
    </citation>
    <scope>NUCLEOTIDE SEQUENCE</scope>
    <source>
        <strain evidence="1">HL8</strain>
        <tissue evidence="1">Leaves</tissue>
    </source>
</reference>
<protein>
    <submittedName>
        <fullName evidence="1">Uncharacterized protein</fullName>
    </submittedName>
</protein>